<evidence type="ECO:0008006" key="5">
    <source>
        <dbReference type="Google" id="ProtNLM"/>
    </source>
</evidence>
<comment type="similarity">
    <text evidence="1">Belongs to the histidine acid phosphatase family.</text>
</comment>
<dbReference type="AlphaFoldDB" id="A0A8H5D253"/>
<dbReference type="InterPro" id="IPR050645">
    <property type="entry name" value="Histidine_acid_phosphatase"/>
</dbReference>
<dbReference type="SUPFAM" id="SSF53254">
    <property type="entry name" value="Phosphoglycerate mutase-like"/>
    <property type="match status" value="1"/>
</dbReference>
<sequence length="543" mass="60614">MHSNMKTTRVGVRPNFTLFLCISLFLSICVIPMMFAYAAPTSVEPLADTQVLGVIVIARNGDRDQYWQDPKTYEGSFTETTALGEAESFQLGSLLRNTYLNPSSSSYIEGMRSDIVDNKEIKVRVKAGGEGTVIFDSAIALLQGLFPPNEKNKIVLANETTVVAPLNGYQYVPVETVEPVNDRSLESWTGCPNFQKHISEFYSSEAFKKKEKEADEFFKKARDFLFGVPATLENAHNIYDYMSTQLVHNKTYAYRLPPTMIEQARGLADFHENGVFSDKETGGIGNIAGRTMLHNVLKALERVAFNDDPLQFMLVQTGYQPFISLFHEIDMVKDQPELKAIPDFSSALVIELRRGSPPDLRDFLRFRFKNGTGSSFKTVYVYGTHSDIPLTEFIYKAKGGVISSNKQWAQECGRSRGSLLPSEFIEDVTDAARNQSILSVAVAVVVLAAFMLLVKFAKMTHQRVKDSRRRVRLQGEEVSFDTTSSVKSHAPRAKEETLIVDGTGYGSAADYGQCLHSRWYGWEMSNERAAGEYASLPSGIDAN</sequence>
<keyword evidence="4" id="KW-1185">Reference proteome</keyword>
<dbReference type="Proteomes" id="UP000559256">
    <property type="component" value="Unassembled WGS sequence"/>
</dbReference>
<gene>
    <name evidence="3" type="ORF">D9758_008059</name>
</gene>
<name>A0A8H5D253_9AGAR</name>
<proteinExistence type="inferred from homology"/>
<evidence type="ECO:0000256" key="1">
    <source>
        <dbReference type="ARBA" id="ARBA00005375"/>
    </source>
</evidence>
<dbReference type="Pfam" id="PF00328">
    <property type="entry name" value="His_Phos_2"/>
    <property type="match status" value="1"/>
</dbReference>
<comment type="caution">
    <text evidence="3">The sequence shown here is derived from an EMBL/GenBank/DDBJ whole genome shotgun (WGS) entry which is preliminary data.</text>
</comment>
<accession>A0A8H5D253</accession>
<evidence type="ECO:0000313" key="4">
    <source>
        <dbReference type="Proteomes" id="UP000559256"/>
    </source>
</evidence>
<organism evidence="3 4">
    <name type="scientific">Tetrapyrgos nigripes</name>
    <dbReference type="NCBI Taxonomy" id="182062"/>
    <lineage>
        <taxon>Eukaryota</taxon>
        <taxon>Fungi</taxon>
        <taxon>Dikarya</taxon>
        <taxon>Basidiomycota</taxon>
        <taxon>Agaricomycotina</taxon>
        <taxon>Agaricomycetes</taxon>
        <taxon>Agaricomycetidae</taxon>
        <taxon>Agaricales</taxon>
        <taxon>Marasmiineae</taxon>
        <taxon>Marasmiaceae</taxon>
        <taxon>Tetrapyrgos</taxon>
    </lineage>
</organism>
<protein>
    <recommendedName>
        <fullName evidence="5">Phosphoglycerate mutase-like protein</fullName>
    </recommendedName>
</protein>
<reference evidence="3 4" key="1">
    <citation type="journal article" date="2020" name="ISME J.">
        <title>Uncovering the hidden diversity of litter-decomposition mechanisms in mushroom-forming fungi.</title>
        <authorList>
            <person name="Floudas D."/>
            <person name="Bentzer J."/>
            <person name="Ahren D."/>
            <person name="Johansson T."/>
            <person name="Persson P."/>
            <person name="Tunlid A."/>
        </authorList>
    </citation>
    <scope>NUCLEOTIDE SEQUENCE [LARGE SCALE GENOMIC DNA]</scope>
    <source>
        <strain evidence="3 4">CBS 291.85</strain>
    </source>
</reference>
<dbReference type="PANTHER" id="PTHR11567:SF142">
    <property type="entry name" value="PHOSPHOGLYCERATE MUTASE-LIKE PROTEIN"/>
    <property type="match status" value="1"/>
</dbReference>
<feature type="transmembrane region" description="Helical" evidence="2">
    <location>
        <begin position="437"/>
        <end position="457"/>
    </location>
</feature>
<keyword evidence="2" id="KW-0472">Membrane</keyword>
<dbReference type="PANTHER" id="PTHR11567">
    <property type="entry name" value="ACID PHOSPHATASE-RELATED"/>
    <property type="match status" value="1"/>
</dbReference>
<keyword evidence="2" id="KW-0812">Transmembrane</keyword>
<dbReference type="InterPro" id="IPR029033">
    <property type="entry name" value="His_PPase_superfam"/>
</dbReference>
<evidence type="ECO:0000256" key="2">
    <source>
        <dbReference type="SAM" id="Phobius"/>
    </source>
</evidence>
<dbReference type="EMBL" id="JAACJM010000071">
    <property type="protein sequence ID" value="KAF5351368.1"/>
    <property type="molecule type" value="Genomic_DNA"/>
</dbReference>
<evidence type="ECO:0000313" key="3">
    <source>
        <dbReference type="EMBL" id="KAF5351368.1"/>
    </source>
</evidence>
<dbReference type="GO" id="GO:0016791">
    <property type="term" value="F:phosphatase activity"/>
    <property type="evidence" value="ECO:0007669"/>
    <property type="project" value="TreeGrafter"/>
</dbReference>
<dbReference type="InterPro" id="IPR000560">
    <property type="entry name" value="His_Pase_clade-2"/>
</dbReference>
<keyword evidence="2" id="KW-1133">Transmembrane helix</keyword>
<dbReference type="OrthoDB" id="258392at2759"/>
<dbReference type="Gene3D" id="3.40.50.1240">
    <property type="entry name" value="Phosphoglycerate mutase-like"/>
    <property type="match status" value="1"/>
</dbReference>